<dbReference type="CDD" id="cd07129">
    <property type="entry name" value="ALDH_KGSADH"/>
    <property type="match status" value="1"/>
</dbReference>
<dbReference type="RefSeq" id="WP_165269697.1">
    <property type="nucleotide sequence ID" value="NZ_JAALLS010000017.1"/>
</dbReference>
<proteinExistence type="predicted"/>
<dbReference type="PANTHER" id="PTHR43353:SF3">
    <property type="entry name" value="ALDEHYDE DEHYDROGENASE-RELATED"/>
    <property type="match status" value="1"/>
</dbReference>
<evidence type="ECO:0000259" key="2">
    <source>
        <dbReference type="Pfam" id="PF00171"/>
    </source>
</evidence>
<organism evidence="3 4">
    <name type="scientific">Fodinibius halophilus</name>
    <dbReference type="NCBI Taxonomy" id="1736908"/>
    <lineage>
        <taxon>Bacteria</taxon>
        <taxon>Pseudomonadati</taxon>
        <taxon>Balneolota</taxon>
        <taxon>Balneolia</taxon>
        <taxon>Balneolales</taxon>
        <taxon>Balneolaceae</taxon>
        <taxon>Fodinibius</taxon>
    </lineage>
</organism>
<dbReference type="InterPro" id="IPR016163">
    <property type="entry name" value="Ald_DH_C"/>
</dbReference>
<dbReference type="InterPro" id="IPR044151">
    <property type="entry name" value="ALDH_KGSADH"/>
</dbReference>
<reference evidence="3 4" key="1">
    <citation type="submission" date="2020-02" db="EMBL/GenBank/DDBJ databases">
        <title>Aliifodinibius halophilus 2W32, complete genome.</title>
        <authorList>
            <person name="Li Y."/>
            <person name="Wu S."/>
        </authorList>
    </citation>
    <scope>NUCLEOTIDE SEQUENCE [LARGE SCALE GENOMIC DNA]</scope>
    <source>
        <strain evidence="3 4">2W32</strain>
    </source>
</reference>
<keyword evidence="1" id="KW-0560">Oxidoreductase</keyword>
<keyword evidence="4" id="KW-1185">Reference proteome</keyword>
<dbReference type="Gene3D" id="3.40.605.10">
    <property type="entry name" value="Aldehyde Dehydrogenase, Chain A, domain 1"/>
    <property type="match status" value="1"/>
</dbReference>
<name>A0A6M1TGH2_9BACT</name>
<dbReference type="EMBL" id="JAALLS010000017">
    <property type="protein sequence ID" value="NGP89202.1"/>
    <property type="molecule type" value="Genomic_DNA"/>
</dbReference>
<gene>
    <name evidence="3" type="ORF">G3569_12650</name>
</gene>
<evidence type="ECO:0000313" key="3">
    <source>
        <dbReference type="EMBL" id="NGP89202.1"/>
    </source>
</evidence>
<dbReference type="InterPro" id="IPR016161">
    <property type="entry name" value="Ald_DH/histidinol_DH"/>
</dbReference>
<dbReference type="PANTHER" id="PTHR43353">
    <property type="entry name" value="SUCCINATE-SEMIALDEHYDE DEHYDROGENASE, MITOCHONDRIAL"/>
    <property type="match status" value="1"/>
</dbReference>
<evidence type="ECO:0000256" key="1">
    <source>
        <dbReference type="ARBA" id="ARBA00023002"/>
    </source>
</evidence>
<dbReference type="GO" id="GO:0016620">
    <property type="term" value="F:oxidoreductase activity, acting on the aldehyde or oxo group of donors, NAD or NADP as acceptor"/>
    <property type="evidence" value="ECO:0007669"/>
    <property type="project" value="InterPro"/>
</dbReference>
<dbReference type="SUPFAM" id="SSF53720">
    <property type="entry name" value="ALDH-like"/>
    <property type="match status" value="1"/>
</dbReference>
<comment type="caution">
    <text evidence="3">The sequence shown here is derived from an EMBL/GenBank/DDBJ whole genome shotgun (WGS) entry which is preliminary data.</text>
</comment>
<evidence type="ECO:0000313" key="4">
    <source>
        <dbReference type="Proteomes" id="UP000479132"/>
    </source>
</evidence>
<protein>
    <submittedName>
        <fullName evidence="3">Aldehyde dehydrogenase (NADP(+))</fullName>
    </submittedName>
</protein>
<dbReference type="InterPro" id="IPR050740">
    <property type="entry name" value="Aldehyde_DH_Superfamily"/>
</dbReference>
<dbReference type="InterPro" id="IPR016162">
    <property type="entry name" value="Ald_DH_N"/>
</dbReference>
<dbReference type="InterPro" id="IPR015590">
    <property type="entry name" value="Aldehyde_DH_dom"/>
</dbReference>
<dbReference type="Proteomes" id="UP000479132">
    <property type="component" value="Unassembled WGS sequence"/>
</dbReference>
<dbReference type="Gene3D" id="3.40.309.10">
    <property type="entry name" value="Aldehyde Dehydrogenase, Chain A, domain 2"/>
    <property type="match status" value="1"/>
</dbReference>
<accession>A0A6M1TGH2</accession>
<dbReference type="Pfam" id="PF00171">
    <property type="entry name" value="Aldedh"/>
    <property type="match status" value="1"/>
</dbReference>
<dbReference type="AlphaFoldDB" id="A0A6M1TGH2"/>
<feature type="domain" description="Aldehyde dehydrogenase" evidence="2">
    <location>
        <begin position="16"/>
        <end position="446"/>
    </location>
</feature>
<sequence>MVEGVNFIGKTTSCEGAQTFRAYDPQKNKELSEQFSIATRQEVGQSLQKAQEAFLAYRHVSGHRKADFLDQIAEEIMGLGNELVERASAESGLPTGRIEGERGRACNQLKMFADLLREGSWVDARIDKGEPDVRRMLVPLGPVVVFGASNFPLAFSTAGGDTASALAAGCPVVVKGHESHPGTNELVSGAIIKAAQKTEMPDGVFSSLNGGPEVGGDLVRHPLTKAVGFTGSFSGGKAIFDMAQQRDEPIPVYAEMGSVNPVFLLDDKLAASAEELAEQYAGSVNLGVGQFCTNPGLIIAKEGSDLDTFKKVLAEKLNDNPTGCMLSPKISKSYKQQRTRMFEQSGIEVVAAPEEESQTRGAGAVAATTAEYFISNEKLGEEVFGPFTLVVSCSDDAQMHQVANSLEGQLTVTFMGEDEELADRKLLIDTCREKAGRIIFNGVPTGVRVCQAMHHGGPFPATIDSKFTSVGTTAIERFVRPVAFQDCPEILLPDELKDDNPLGIHRIVDGNLTR</sequence>